<dbReference type="Proteomes" id="UP000326951">
    <property type="component" value="Chromosome"/>
</dbReference>
<dbReference type="NCBIfam" id="TIGR02687">
    <property type="entry name" value="BREX-1 system phosphatase PglZ type A"/>
    <property type="match status" value="1"/>
</dbReference>
<proteinExistence type="predicted"/>
<dbReference type="EMBL" id="AP021853">
    <property type="protein sequence ID" value="BBN98183.1"/>
    <property type="molecule type" value="Genomic_DNA"/>
</dbReference>
<evidence type="ECO:0000313" key="1">
    <source>
        <dbReference type="EMBL" id="BBN98183.1"/>
    </source>
</evidence>
<dbReference type="InterPro" id="IPR014060">
    <property type="entry name" value="PglZ"/>
</dbReference>
<reference evidence="1 2" key="1">
    <citation type="submission" date="2019-09" db="EMBL/GenBank/DDBJ databases">
        <title>Complete genome sequence of Sporolactobacillus terrae 70-3.</title>
        <authorList>
            <person name="Tanaka N."/>
            <person name="Shiwa Y."/>
            <person name="Fujita N."/>
            <person name="Tanasupawat S."/>
        </authorList>
    </citation>
    <scope>NUCLEOTIDE SEQUENCE [LARGE SCALE GENOMIC DNA]</scope>
    <source>
        <strain evidence="1 2">70-3</strain>
    </source>
</reference>
<organism evidence="1 2">
    <name type="scientific">Sporolactobacillus terrae</name>
    <dbReference type="NCBI Taxonomy" id="269673"/>
    <lineage>
        <taxon>Bacteria</taxon>
        <taxon>Bacillati</taxon>
        <taxon>Bacillota</taxon>
        <taxon>Bacilli</taxon>
        <taxon>Bacillales</taxon>
        <taxon>Sporolactobacillaceae</taxon>
        <taxon>Sporolactobacillus</taxon>
    </lineage>
</organism>
<sequence>MKLKEIQRLLNETFQKPFLYGQKRHLVFWYDDSGEFREDIDDLQLENIRIWKVTPNNLFATKYELEKRDPDSSFLIYSQMPKPKPRENWLYDQLKMGIEFSTDKTTAIMRELGLKDNTLRDEFNYYAKFFNNRQRFAAFQSYGIEHYTPQSITIGVLSVLCKTPLNRTDEIVKQLMRESAAGIDRSWIAIERFANPDAFWKLVAITYGYSEDNPSLNDLFSFLLLTYLESTAPDLKLPEEWQCYLSSRPMNVVVLMNQFMNQVDDRKSFQKLSTTIANAIHIKTFVNKWEMKHFINADCFKDFDERIIGFLVAQLCSGMKQFDDYLTIVTSRRTLHWYPEYEEAYKAIEQAINLFRLDEQMQSFIPEASTYELLIGYANDFYRFDHYYRKFYIAYDQWNKDDYLIALRKQVEDLYCNGYMTELSAKWTLSLKSVKTDHWSIPDTPQQSHFYEEKVQPYVTKNERIFVIISDALRYEAGKELAERLDLEQRGKTELSFMQSMLPSCTSLCMPAMLPHQSIQWNKDSVSIDGRKCVGSHMREMILQRKIKESIVIRAQKLADMRKQEMRRQLQGKKVIYIYHNRVDANGDHAASETEVFQATEQAIEELLSMITKLVNNMSASAIYVTADHGYLYQRDPIKPSGKLPRESERLLEMNRRFLISREKPSTQGVITFSTKGELVNEPPLFVTVPNGSERFMTQGGGANYVHGGAMPQEIVVPVVLFRSDRHTVSEKVNVRLMSSTRKVTNMMTFLEFYQSERIERKRLPRCLNVYFIDDHGLRITNETLLLADRDAEKPIDRVYRVKFVFKDRYYDKRHTYYLILEDHDEKEKDYHERIPFTIDIPNFKRSD</sequence>
<name>A0A5K7X0R7_9BACL</name>
<protein>
    <submittedName>
        <fullName evidence="1">DNA repair protein</fullName>
    </submittedName>
</protein>
<accession>A0A5K7X0R7</accession>
<dbReference type="Pfam" id="PF08665">
    <property type="entry name" value="PglZ"/>
    <property type="match status" value="1"/>
</dbReference>
<evidence type="ECO:0000313" key="2">
    <source>
        <dbReference type="Proteomes" id="UP000326951"/>
    </source>
</evidence>
<dbReference type="AlphaFoldDB" id="A0A5K7X0R7"/>
<gene>
    <name evidence="1" type="ORF">St703_08880</name>
</gene>
<dbReference type="RefSeq" id="WP_152080343.1">
    <property type="nucleotide sequence ID" value="NZ_AP021853.1"/>
</dbReference>